<dbReference type="OrthoDB" id="3626597at2759"/>
<comment type="similarity">
    <text evidence="3 13">Belongs to the peptidase M14 family.</text>
</comment>
<protein>
    <submittedName>
        <fullName evidence="16">Carboxypeptidase B</fullName>
    </submittedName>
</protein>
<dbReference type="CDD" id="cd03860">
    <property type="entry name" value="M14_CP_A-B_like"/>
    <property type="match status" value="1"/>
</dbReference>
<evidence type="ECO:0000256" key="3">
    <source>
        <dbReference type="ARBA" id="ARBA00005988"/>
    </source>
</evidence>
<feature type="active site" description="Proton donor/acceptor" evidence="13">
    <location>
        <position position="317"/>
    </location>
</feature>
<dbReference type="FunFam" id="3.40.630.10:FF:000040">
    <property type="entry name" value="zinc carboxypeptidase"/>
    <property type="match status" value="1"/>
</dbReference>
<organism evidence="16 17">
    <name type="scientific">Toxocara canis</name>
    <name type="common">Canine roundworm</name>
    <dbReference type="NCBI Taxonomy" id="6265"/>
    <lineage>
        <taxon>Eukaryota</taxon>
        <taxon>Metazoa</taxon>
        <taxon>Ecdysozoa</taxon>
        <taxon>Nematoda</taxon>
        <taxon>Chromadorea</taxon>
        <taxon>Rhabditida</taxon>
        <taxon>Spirurina</taxon>
        <taxon>Ascaridomorpha</taxon>
        <taxon>Ascaridoidea</taxon>
        <taxon>Toxocaridae</taxon>
        <taxon>Toxocara</taxon>
    </lineage>
</organism>
<accession>A0A0B2VE82</accession>
<name>A0A0B2VE82_TOXCA</name>
<keyword evidence="5 16" id="KW-0121">Carboxypeptidase</keyword>
<dbReference type="GO" id="GO:0004181">
    <property type="term" value="F:metallocarboxypeptidase activity"/>
    <property type="evidence" value="ECO:0007669"/>
    <property type="project" value="InterPro"/>
</dbReference>
<evidence type="ECO:0000256" key="7">
    <source>
        <dbReference type="ARBA" id="ARBA00022723"/>
    </source>
</evidence>
<comment type="cofactor">
    <cofactor evidence="1">
        <name>Zn(2+)</name>
        <dbReference type="ChEBI" id="CHEBI:29105"/>
    </cofactor>
</comment>
<sequence>MKRYALAFLFLGICLVGKSASATHWKKAIIRRNGQNVAHGQASKIFLCGNDPTKLDLENFHTYDEIQCYLSAVVKKHADKTSLVQLGESTEKRQLTAIKIGRPSSRPKKSVFMNGCIHAREWLSCATMLYVINELTENAASYQSLLTKIDVYVLPVANPDGYVYSWQHDRKWRKTRSGPRNGCYGVDANRNFGYHWGEADSSKDPCSDIYAGPHALSEPEVRAISRFVAQHSPNVQAYIDVHAYGEYVMFPFGYSLTFPSNYVQLRDLAMKAKDAIDKVNNEQFESGSLAQVVYKASGISIDYMRATLNIPLSFGMELRPMRDVVEGYIIAPQEIIPGASEAWAGIQEILKEVAK</sequence>
<keyword evidence="10" id="KW-0482">Metalloprotease</keyword>
<feature type="domain" description="Peptidase M14" evidence="15">
    <location>
        <begin position="59"/>
        <end position="353"/>
    </location>
</feature>
<comment type="subcellular location">
    <subcellularLocation>
        <location evidence="2">Secreted</location>
    </subcellularLocation>
</comment>
<evidence type="ECO:0000313" key="16">
    <source>
        <dbReference type="EMBL" id="KHN81841.1"/>
    </source>
</evidence>
<keyword evidence="6" id="KW-0645">Protease</keyword>
<keyword evidence="9" id="KW-0862">Zinc</keyword>
<evidence type="ECO:0000256" key="10">
    <source>
        <dbReference type="ARBA" id="ARBA00023049"/>
    </source>
</evidence>
<dbReference type="GO" id="GO:0006508">
    <property type="term" value="P:proteolysis"/>
    <property type="evidence" value="ECO:0007669"/>
    <property type="project" value="UniProtKB-KW"/>
</dbReference>
<comment type="caution">
    <text evidence="16">The sequence shown here is derived from an EMBL/GenBank/DDBJ whole genome shotgun (WGS) entry which is preliminary data.</text>
</comment>
<dbReference type="PANTHER" id="PTHR11705">
    <property type="entry name" value="PROTEASE FAMILY M14 CARBOXYPEPTIDASE A,B"/>
    <property type="match status" value="1"/>
</dbReference>
<proteinExistence type="inferred from homology"/>
<dbReference type="Pfam" id="PF00246">
    <property type="entry name" value="Peptidase_M14"/>
    <property type="match status" value="1"/>
</dbReference>
<evidence type="ECO:0000256" key="2">
    <source>
        <dbReference type="ARBA" id="ARBA00004613"/>
    </source>
</evidence>
<dbReference type="InterPro" id="IPR000834">
    <property type="entry name" value="Peptidase_M14"/>
</dbReference>
<gene>
    <name evidence="16" type="ORF">Tcan_06010</name>
</gene>
<dbReference type="EMBL" id="JPKZ01001447">
    <property type="protein sequence ID" value="KHN81841.1"/>
    <property type="molecule type" value="Genomic_DNA"/>
</dbReference>
<dbReference type="GO" id="GO:0005615">
    <property type="term" value="C:extracellular space"/>
    <property type="evidence" value="ECO:0007669"/>
    <property type="project" value="TreeGrafter"/>
</dbReference>
<dbReference type="Gene3D" id="3.40.630.10">
    <property type="entry name" value="Zn peptidases"/>
    <property type="match status" value="1"/>
</dbReference>
<keyword evidence="17" id="KW-1185">Reference proteome</keyword>
<dbReference type="PRINTS" id="PR00765">
    <property type="entry name" value="CRBOXYPTASEA"/>
</dbReference>
<evidence type="ECO:0000256" key="5">
    <source>
        <dbReference type="ARBA" id="ARBA00022645"/>
    </source>
</evidence>
<evidence type="ECO:0000259" key="15">
    <source>
        <dbReference type="PROSITE" id="PS52035"/>
    </source>
</evidence>
<keyword evidence="7" id="KW-0479">Metal-binding</keyword>
<keyword evidence="4" id="KW-0964">Secreted</keyword>
<dbReference type="InterPro" id="IPR057246">
    <property type="entry name" value="CARBOXYPEPT_ZN_1"/>
</dbReference>
<evidence type="ECO:0000256" key="11">
    <source>
        <dbReference type="ARBA" id="ARBA00023157"/>
    </source>
</evidence>
<reference evidence="16 17" key="1">
    <citation type="submission" date="2014-11" db="EMBL/GenBank/DDBJ databases">
        <title>Genetic blueprint of the zoonotic pathogen Toxocara canis.</title>
        <authorList>
            <person name="Zhu X.-Q."/>
            <person name="Korhonen P.K."/>
            <person name="Cai H."/>
            <person name="Young N.D."/>
            <person name="Nejsum P."/>
            <person name="von Samson-Himmelstjerna G."/>
            <person name="Boag P.R."/>
            <person name="Tan P."/>
            <person name="Li Q."/>
            <person name="Min J."/>
            <person name="Yang Y."/>
            <person name="Wang X."/>
            <person name="Fang X."/>
            <person name="Hall R.S."/>
            <person name="Hofmann A."/>
            <person name="Sternberg P.W."/>
            <person name="Jex A.R."/>
            <person name="Gasser R.B."/>
        </authorList>
    </citation>
    <scope>NUCLEOTIDE SEQUENCE [LARGE SCALE GENOMIC DNA]</scope>
    <source>
        <strain evidence="16">PN_DK_2014</strain>
    </source>
</reference>
<dbReference type="SUPFAM" id="SSF53187">
    <property type="entry name" value="Zn-dependent exopeptidases"/>
    <property type="match status" value="1"/>
</dbReference>
<comment type="function">
    <text evidence="12">Involved in the digestion of the blood meal.</text>
</comment>
<feature type="signal peptide" evidence="14">
    <location>
        <begin position="1"/>
        <end position="21"/>
    </location>
</feature>
<evidence type="ECO:0000256" key="14">
    <source>
        <dbReference type="SAM" id="SignalP"/>
    </source>
</evidence>
<dbReference type="PANTHER" id="PTHR11705:SF143">
    <property type="entry name" value="SLL0236 PROTEIN"/>
    <property type="match status" value="1"/>
</dbReference>
<dbReference type="Proteomes" id="UP000031036">
    <property type="component" value="Unassembled WGS sequence"/>
</dbReference>
<evidence type="ECO:0000256" key="1">
    <source>
        <dbReference type="ARBA" id="ARBA00001947"/>
    </source>
</evidence>
<keyword evidence="14" id="KW-0732">Signal</keyword>
<evidence type="ECO:0000256" key="9">
    <source>
        <dbReference type="ARBA" id="ARBA00022833"/>
    </source>
</evidence>
<dbReference type="STRING" id="6265.A0A0B2VE82"/>
<dbReference type="OMA" id="SASATHW"/>
<dbReference type="GO" id="GO:0008270">
    <property type="term" value="F:zinc ion binding"/>
    <property type="evidence" value="ECO:0007669"/>
    <property type="project" value="InterPro"/>
</dbReference>
<evidence type="ECO:0000256" key="4">
    <source>
        <dbReference type="ARBA" id="ARBA00022525"/>
    </source>
</evidence>
<evidence type="ECO:0000313" key="17">
    <source>
        <dbReference type="Proteomes" id="UP000031036"/>
    </source>
</evidence>
<dbReference type="AlphaFoldDB" id="A0A0B2VE82"/>
<dbReference type="PROSITE" id="PS52035">
    <property type="entry name" value="PEPTIDASE_M14"/>
    <property type="match status" value="1"/>
</dbReference>
<evidence type="ECO:0000256" key="13">
    <source>
        <dbReference type="PROSITE-ProRule" id="PRU01379"/>
    </source>
</evidence>
<evidence type="ECO:0000256" key="12">
    <source>
        <dbReference type="ARBA" id="ARBA00057299"/>
    </source>
</evidence>
<dbReference type="PROSITE" id="PS00132">
    <property type="entry name" value="CARBOXYPEPT_ZN_1"/>
    <property type="match status" value="1"/>
</dbReference>
<feature type="chain" id="PRO_5002095391" evidence="14">
    <location>
        <begin position="22"/>
        <end position="355"/>
    </location>
</feature>
<keyword evidence="11" id="KW-1015">Disulfide bond</keyword>
<evidence type="ECO:0000256" key="6">
    <source>
        <dbReference type="ARBA" id="ARBA00022670"/>
    </source>
</evidence>
<evidence type="ECO:0000256" key="8">
    <source>
        <dbReference type="ARBA" id="ARBA00022801"/>
    </source>
</evidence>
<dbReference type="SMART" id="SM00631">
    <property type="entry name" value="Zn_pept"/>
    <property type="match status" value="1"/>
</dbReference>
<keyword evidence="8" id="KW-0378">Hydrolase</keyword>